<dbReference type="GO" id="GO:0006099">
    <property type="term" value="P:tricarboxylic acid cycle"/>
    <property type="evidence" value="ECO:0007669"/>
    <property type="project" value="UniProtKB-KW"/>
</dbReference>
<reference evidence="13" key="1">
    <citation type="submission" date="2013-04" db="EMBL/GenBank/DDBJ databases">
        <authorList>
            <person name="Qu J."/>
            <person name="Murali S.C."/>
            <person name="Bandaranaike D."/>
            <person name="Bellair M."/>
            <person name="Blankenburg K."/>
            <person name="Chao H."/>
            <person name="Dinh H."/>
            <person name="Doddapaneni H."/>
            <person name="Downs B."/>
            <person name="Dugan-Rocha S."/>
            <person name="Elkadiri S."/>
            <person name="Gnanaolivu R.D."/>
            <person name="Hernandez B."/>
            <person name="Javaid M."/>
            <person name="Jayaseelan J.C."/>
            <person name="Lee S."/>
            <person name="Li M."/>
            <person name="Ming W."/>
            <person name="Munidasa M."/>
            <person name="Muniz J."/>
            <person name="Nguyen L."/>
            <person name="Ongeri F."/>
            <person name="Osuji N."/>
            <person name="Pu L.-L."/>
            <person name="Puazo M."/>
            <person name="Qu C."/>
            <person name="Quiroz J."/>
            <person name="Raj R."/>
            <person name="Weissenberger G."/>
            <person name="Xin Y."/>
            <person name="Zou X."/>
            <person name="Han Y."/>
            <person name="Richards S."/>
            <person name="Worley K."/>
            <person name="Muzny D."/>
            <person name="Gibbs R."/>
        </authorList>
    </citation>
    <scope>NUCLEOTIDE SEQUENCE</scope>
    <source>
        <strain evidence="13">Sampled in the wild</strain>
    </source>
</reference>
<comment type="function">
    <text evidence="12">Membrane-anchoring subunit of succinate dehydrogenase (SDH) that is involved in complex II of the mitochondrial electron transport chain and is responsible for transferring electrons from succinate to ubiquinone (coenzyme Q).</text>
</comment>
<name>A0A8K0JT84_LADFU</name>
<gene>
    <name evidence="13" type="ORF">J437_LFUL002772</name>
</gene>
<dbReference type="GO" id="GO:0046872">
    <property type="term" value="F:metal ion binding"/>
    <property type="evidence" value="ECO:0007669"/>
    <property type="project" value="UniProtKB-KW"/>
</dbReference>
<dbReference type="InterPro" id="IPR034804">
    <property type="entry name" value="SQR/QFR_C/D"/>
</dbReference>
<evidence type="ECO:0000256" key="2">
    <source>
        <dbReference type="ARBA" id="ARBA00007294"/>
    </source>
</evidence>
<keyword evidence="8 12" id="KW-0496">Mitochondrion</keyword>
<dbReference type="InterPro" id="IPR007992">
    <property type="entry name" value="CybS"/>
</dbReference>
<evidence type="ECO:0000313" key="14">
    <source>
        <dbReference type="Proteomes" id="UP000792457"/>
    </source>
</evidence>
<proteinExistence type="inferred from homology"/>
<evidence type="ECO:0000256" key="4">
    <source>
        <dbReference type="ARBA" id="ARBA00022692"/>
    </source>
</evidence>
<keyword evidence="11" id="KW-0408">Iron</keyword>
<dbReference type="Gene3D" id="1.20.1300.10">
    <property type="entry name" value="Fumarate reductase/succinate dehydrogenase, transmembrane subunit"/>
    <property type="match status" value="1"/>
</dbReference>
<feature type="binding site" evidence="10">
    <location>
        <position position="125"/>
    </location>
    <ligand>
        <name>a ubiquinone</name>
        <dbReference type="ChEBI" id="CHEBI:16389"/>
        <note>ligand shared with IP/SDHB</note>
    </ligand>
</feature>
<dbReference type="Pfam" id="PF05328">
    <property type="entry name" value="CybS"/>
    <property type="match status" value="1"/>
</dbReference>
<evidence type="ECO:0000256" key="9">
    <source>
        <dbReference type="ARBA" id="ARBA00023136"/>
    </source>
</evidence>
<dbReference type="Proteomes" id="UP000792457">
    <property type="component" value="Unassembled WGS sequence"/>
</dbReference>
<evidence type="ECO:0000256" key="8">
    <source>
        <dbReference type="ARBA" id="ARBA00023128"/>
    </source>
</evidence>
<dbReference type="GO" id="GO:0006121">
    <property type="term" value="P:mitochondrial electron transport, succinate to ubiquinone"/>
    <property type="evidence" value="ECO:0007669"/>
    <property type="project" value="TreeGrafter"/>
</dbReference>
<dbReference type="GO" id="GO:0020037">
    <property type="term" value="F:heme binding"/>
    <property type="evidence" value="ECO:0007669"/>
    <property type="project" value="TreeGrafter"/>
</dbReference>
<keyword evidence="12" id="KW-0349">Heme</keyword>
<evidence type="ECO:0000256" key="5">
    <source>
        <dbReference type="ARBA" id="ARBA00022792"/>
    </source>
</evidence>
<evidence type="ECO:0000256" key="11">
    <source>
        <dbReference type="PIRSR" id="PIRSR607992-2"/>
    </source>
</evidence>
<evidence type="ECO:0000256" key="7">
    <source>
        <dbReference type="ARBA" id="ARBA00022989"/>
    </source>
</evidence>
<keyword evidence="11 12" id="KW-0479">Metal-binding</keyword>
<evidence type="ECO:0000256" key="12">
    <source>
        <dbReference type="RuleBase" id="RU364031"/>
    </source>
</evidence>
<keyword evidence="12" id="KW-0816">Tricarboxylic acid cycle</keyword>
<dbReference type="AlphaFoldDB" id="A0A8K0JT84"/>
<keyword evidence="14" id="KW-1185">Reference proteome</keyword>
<evidence type="ECO:0000256" key="6">
    <source>
        <dbReference type="ARBA" id="ARBA00022946"/>
    </source>
</evidence>
<sequence>MKILEIYLSRLGTTYRLKKRLVKEGLKNGSFLLFKKYSQKLKNSDVSESILRCSVIKKFSVSPRQLSAESHDHSKLWTVERVVAMNTLALVPAAFIFQSPFMDCLISLLLVMHSHWGLEAIIVDYMRPRVVGPVLPKVSMVQVAVEKILKGHCRYFTIHSFIHD</sequence>
<evidence type="ECO:0000256" key="10">
    <source>
        <dbReference type="PIRSR" id="PIRSR607992-1"/>
    </source>
</evidence>
<keyword evidence="9 12" id="KW-0472">Membrane</keyword>
<comment type="subcellular location">
    <subcellularLocation>
        <location evidence="1 12">Mitochondrion inner membrane</location>
        <topology evidence="1 12">Multi-pass membrane protein</topology>
    </subcellularLocation>
</comment>
<dbReference type="OrthoDB" id="18577at2759"/>
<feature type="binding site" description="axial binding residue" evidence="11">
    <location>
        <position position="113"/>
    </location>
    <ligand>
        <name>heme b</name>
        <dbReference type="ChEBI" id="CHEBI:60344"/>
        <note>ligand shared with SDHC</note>
    </ligand>
    <ligandPart>
        <name>Fe</name>
        <dbReference type="ChEBI" id="CHEBI:18248"/>
    </ligandPart>
</feature>
<keyword evidence="12" id="KW-0249">Electron transport</keyword>
<dbReference type="GO" id="GO:0005743">
    <property type="term" value="C:mitochondrial inner membrane"/>
    <property type="evidence" value="ECO:0007669"/>
    <property type="project" value="UniProtKB-SubCell"/>
</dbReference>
<evidence type="ECO:0000256" key="3">
    <source>
        <dbReference type="ARBA" id="ARBA00022448"/>
    </source>
</evidence>
<comment type="similarity">
    <text evidence="2 12">Belongs to the CybS family.</text>
</comment>
<keyword evidence="7" id="KW-1133">Transmembrane helix</keyword>
<dbReference type="GO" id="GO:0048039">
    <property type="term" value="F:ubiquinone binding"/>
    <property type="evidence" value="ECO:0007669"/>
    <property type="project" value="TreeGrafter"/>
</dbReference>
<keyword evidence="4" id="KW-0812">Transmembrane</keyword>
<comment type="caution">
    <text evidence="13">The sequence shown here is derived from an EMBL/GenBank/DDBJ whole genome shotgun (WGS) entry which is preliminary data.</text>
</comment>
<organism evidence="13 14">
    <name type="scientific">Ladona fulva</name>
    <name type="common">Scarce chaser dragonfly</name>
    <name type="synonym">Libellula fulva</name>
    <dbReference type="NCBI Taxonomy" id="123851"/>
    <lineage>
        <taxon>Eukaryota</taxon>
        <taxon>Metazoa</taxon>
        <taxon>Ecdysozoa</taxon>
        <taxon>Arthropoda</taxon>
        <taxon>Hexapoda</taxon>
        <taxon>Insecta</taxon>
        <taxon>Pterygota</taxon>
        <taxon>Palaeoptera</taxon>
        <taxon>Odonata</taxon>
        <taxon>Epiprocta</taxon>
        <taxon>Anisoptera</taxon>
        <taxon>Libelluloidea</taxon>
        <taxon>Libellulidae</taxon>
        <taxon>Ladona</taxon>
    </lineage>
</organism>
<keyword evidence="5 12" id="KW-0999">Mitochondrion inner membrane</keyword>
<dbReference type="PANTHER" id="PTHR13337">
    <property type="entry name" value="SUCCINATE DEHYDROGENASE"/>
    <property type="match status" value="1"/>
</dbReference>
<keyword evidence="3 12" id="KW-0813">Transport</keyword>
<evidence type="ECO:0000313" key="13">
    <source>
        <dbReference type="EMBL" id="KAG8222011.1"/>
    </source>
</evidence>
<keyword evidence="6 12" id="KW-0809">Transit peptide</keyword>
<evidence type="ECO:0000256" key="1">
    <source>
        <dbReference type="ARBA" id="ARBA00004448"/>
    </source>
</evidence>
<reference evidence="13" key="2">
    <citation type="submission" date="2017-10" db="EMBL/GenBank/DDBJ databases">
        <title>Ladona fulva Genome sequencing and assembly.</title>
        <authorList>
            <person name="Murali S."/>
            <person name="Richards S."/>
            <person name="Bandaranaike D."/>
            <person name="Bellair M."/>
            <person name="Blankenburg K."/>
            <person name="Chao H."/>
            <person name="Dinh H."/>
            <person name="Doddapaneni H."/>
            <person name="Dugan-Rocha S."/>
            <person name="Elkadiri S."/>
            <person name="Gnanaolivu R."/>
            <person name="Hernandez B."/>
            <person name="Skinner E."/>
            <person name="Javaid M."/>
            <person name="Lee S."/>
            <person name="Li M."/>
            <person name="Ming W."/>
            <person name="Munidasa M."/>
            <person name="Muniz J."/>
            <person name="Nguyen L."/>
            <person name="Hughes D."/>
            <person name="Osuji N."/>
            <person name="Pu L.-L."/>
            <person name="Puazo M."/>
            <person name="Qu C."/>
            <person name="Quiroz J."/>
            <person name="Raj R."/>
            <person name="Weissenberger G."/>
            <person name="Xin Y."/>
            <person name="Zou X."/>
            <person name="Han Y."/>
            <person name="Worley K."/>
            <person name="Muzny D."/>
            <person name="Gibbs R."/>
        </authorList>
    </citation>
    <scope>NUCLEOTIDE SEQUENCE</scope>
    <source>
        <strain evidence="13">Sampled in the wild</strain>
    </source>
</reference>
<accession>A0A8K0JT84</accession>
<protein>
    <recommendedName>
        <fullName evidence="12">Succinate dehydrogenase [ubiquinone] cytochrome b small subunit</fullName>
    </recommendedName>
</protein>
<dbReference type="EMBL" id="KZ308120">
    <property type="protein sequence ID" value="KAG8222011.1"/>
    <property type="molecule type" value="Genomic_DNA"/>
</dbReference>
<dbReference type="PANTHER" id="PTHR13337:SF2">
    <property type="entry name" value="SUCCINATE DEHYDROGENASE [UBIQUINONE] CYTOCHROME B SMALL SUBUNIT, MITOCHONDRIAL"/>
    <property type="match status" value="1"/>
</dbReference>